<dbReference type="GO" id="GO:0016282">
    <property type="term" value="C:eukaryotic 43S preinitiation complex"/>
    <property type="evidence" value="ECO:0007669"/>
    <property type="project" value="UniProtKB-UniRule"/>
</dbReference>
<dbReference type="HOGENOM" id="CLU_027018_0_2_1"/>
<dbReference type="InParanoid" id="U5HF18"/>
<dbReference type="Gene3D" id="3.40.140.10">
    <property type="entry name" value="Cytidine Deaminase, domain 2"/>
    <property type="match status" value="1"/>
</dbReference>
<comment type="similarity">
    <text evidence="4">Belongs to the eIF-3 subunit F family.</text>
</comment>
<dbReference type="PANTHER" id="PTHR10540">
    <property type="entry name" value="EUKARYOTIC TRANSLATION INITIATION FACTOR 3 SUBUNIT F-RELATED"/>
    <property type="match status" value="1"/>
</dbReference>
<comment type="function">
    <text evidence="4">Component of the eukaryotic translation initiation factor 3 (eIF-3) complex, which is involved in protein synthesis of a specialized repertoire of mRNAs and, together with other initiation factors, stimulates binding of mRNA and methionyl-tRNAi to the 40S ribosome. The eIF-3 complex specifically targets and initiates translation of a subset of mRNAs involved in cell proliferation.</text>
</comment>
<dbReference type="GO" id="GO:0071541">
    <property type="term" value="C:eukaryotic translation initiation factor 3 complex, eIF3m"/>
    <property type="evidence" value="ECO:0007669"/>
    <property type="project" value="EnsemblFungi"/>
</dbReference>
<evidence type="ECO:0000256" key="1">
    <source>
        <dbReference type="ARBA" id="ARBA00022490"/>
    </source>
</evidence>
<accession>U5HF18</accession>
<evidence type="ECO:0000313" key="7">
    <source>
        <dbReference type="EnsemblFungi" id="MVLG_05705T0"/>
    </source>
</evidence>
<dbReference type="HAMAP" id="MF_03005">
    <property type="entry name" value="eIF3f"/>
    <property type="match status" value="1"/>
</dbReference>
<dbReference type="PANTHER" id="PTHR10540:SF6">
    <property type="entry name" value="EUKARYOTIC TRANSLATION INITIATION FACTOR 3 SUBUNIT F"/>
    <property type="match status" value="1"/>
</dbReference>
<dbReference type="Pfam" id="PF13012">
    <property type="entry name" value="MitMem_reg"/>
    <property type="match status" value="1"/>
</dbReference>
<dbReference type="EMBL" id="AEIJ01000607">
    <property type="status" value="NOT_ANNOTATED_CDS"/>
    <property type="molecule type" value="Genomic_DNA"/>
</dbReference>
<dbReference type="InterPro" id="IPR037518">
    <property type="entry name" value="MPN"/>
</dbReference>
<dbReference type="GO" id="GO:0033290">
    <property type="term" value="C:eukaryotic 48S preinitiation complex"/>
    <property type="evidence" value="ECO:0007669"/>
    <property type="project" value="UniProtKB-UniRule"/>
</dbReference>
<dbReference type="EMBL" id="AEIJ01000608">
    <property type="status" value="NOT_ANNOTATED_CDS"/>
    <property type="molecule type" value="Genomic_DNA"/>
</dbReference>
<reference evidence="8" key="1">
    <citation type="submission" date="2010-11" db="EMBL/GenBank/DDBJ databases">
        <title>The genome sequence of Microbotryum violaceum strain p1A1 Lamole.</title>
        <authorList>
            <person name="Cuomo C."/>
            <person name="Perlin M."/>
            <person name="Young S.K."/>
            <person name="Zeng Q."/>
            <person name="Gargeya S."/>
            <person name="Alvarado L."/>
            <person name="Berlin A."/>
            <person name="Chapman S.B."/>
            <person name="Chen Z."/>
            <person name="Freedman E."/>
            <person name="Gellesch M."/>
            <person name="Goldberg J."/>
            <person name="Griggs A."/>
            <person name="Gujja S."/>
            <person name="Heilman E."/>
            <person name="Heiman D."/>
            <person name="Howarth C."/>
            <person name="Mehta T."/>
            <person name="Neiman D."/>
            <person name="Pearson M."/>
            <person name="Roberts A."/>
            <person name="Saif S."/>
            <person name="Shea T."/>
            <person name="Shenoy N."/>
            <person name="Sisk P."/>
            <person name="Stolte C."/>
            <person name="Sykes S."/>
            <person name="White J."/>
            <person name="Yandava C."/>
            <person name="Haas B."/>
            <person name="Nusbaum C."/>
            <person name="Birren B."/>
        </authorList>
    </citation>
    <scope>NUCLEOTIDE SEQUENCE [LARGE SCALE GENOMIC DNA]</scope>
    <source>
        <strain evidence="8">p1A1 Lamole</strain>
    </source>
</reference>
<keyword evidence="3 4" id="KW-0648">Protein biosynthesis</keyword>
<dbReference type="GO" id="GO:0008237">
    <property type="term" value="F:metallopeptidase activity"/>
    <property type="evidence" value="ECO:0007669"/>
    <property type="project" value="InterPro"/>
</dbReference>
<dbReference type="SMART" id="SM00232">
    <property type="entry name" value="JAB_MPN"/>
    <property type="match status" value="1"/>
</dbReference>
<comment type="subunit">
    <text evidence="4">Component of the eukaryotic translation initiation factor 3 (eIF-3) complex.</text>
</comment>
<dbReference type="InterPro" id="IPR027531">
    <property type="entry name" value="eIF3f"/>
</dbReference>
<evidence type="ECO:0000313" key="8">
    <source>
        <dbReference type="Proteomes" id="UP000017200"/>
    </source>
</evidence>
<dbReference type="GO" id="GO:0031369">
    <property type="term" value="F:translation initiation factor binding"/>
    <property type="evidence" value="ECO:0007669"/>
    <property type="project" value="InterPro"/>
</dbReference>
<dbReference type="Pfam" id="PF01398">
    <property type="entry name" value="JAB"/>
    <property type="match status" value="1"/>
</dbReference>
<protein>
    <recommendedName>
        <fullName evidence="4">Eukaryotic translation initiation factor 3 subunit F</fullName>
        <shortName evidence="4">eIF3f</shortName>
    </recommendedName>
</protein>
<dbReference type="GO" id="GO:0071540">
    <property type="term" value="C:eukaryotic translation initiation factor 3 complex, eIF3e"/>
    <property type="evidence" value="ECO:0007669"/>
    <property type="project" value="EnsemblFungi"/>
</dbReference>
<feature type="domain" description="MPN" evidence="5">
    <location>
        <begin position="21"/>
        <end position="152"/>
    </location>
</feature>
<keyword evidence="1 4" id="KW-0963">Cytoplasm</keyword>
<dbReference type="OMA" id="EYFVHFH"/>
<reference evidence="6" key="2">
    <citation type="submission" date="2010-11" db="EMBL/GenBank/DDBJ databases">
        <authorList>
            <consortium name="The Broad Institute Genome Sequencing Platform"/>
            <person name="Earl A."/>
            <person name="Ward D."/>
            <person name="Feldgarden M."/>
            <person name="Gevers D."/>
            <person name="Butler R."/>
            <person name="Young S.K."/>
            <person name="Zeng Q."/>
            <person name="Gargeya S."/>
            <person name="Fitzgerald M."/>
            <person name="Haas B."/>
            <person name="Abouelleil A."/>
            <person name="Alvarado L."/>
            <person name="Arachchi H.M."/>
            <person name="Berlin A."/>
            <person name="Brown A."/>
            <person name="Chapman S.B."/>
            <person name="Chen Z."/>
            <person name="Dunbar C."/>
            <person name="Freedman E."/>
            <person name="Gearin G."/>
            <person name="Gellesch M."/>
            <person name="Goldberg J."/>
            <person name="Griggs A."/>
            <person name="Gujja S."/>
            <person name="Heilman E."/>
            <person name="Heiman D."/>
            <person name="Howarth C."/>
            <person name="Larson L."/>
            <person name="Lui A."/>
            <person name="MacDonald P.J.P."/>
            <person name="Mehta T."/>
            <person name="Montmayeur A."/>
            <person name="Murphy C."/>
            <person name="Neiman D."/>
            <person name="Pearson M."/>
            <person name="Priest M."/>
            <person name="Roberts A."/>
            <person name="Saif S."/>
            <person name="Shea T."/>
            <person name="Shenoy N."/>
            <person name="Sisk P."/>
            <person name="Stolte C."/>
            <person name="Sykes S."/>
            <person name="White J."/>
            <person name="Yandava C."/>
            <person name="Wortman J."/>
            <person name="Nusbaum C."/>
            <person name="Birren B."/>
        </authorList>
    </citation>
    <scope>NUCLEOTIDE SEQUENCE</scope>
    <source>
        <strain evidence="6">P1A1 Lamole</strain>
    </source>
</reference>
<evidence type="ECO:0000259" key="5">
    <source>
        <dbReference type="PROSITE" id="PS50249"/>
    </source>
</evidence>
<comment type="subcellular location">
    <subcellularLocation>
        <location evidence="4">Cytoplasm</location>
    </subcellularLocation>
</comment>
<keyword evidence="8" id="KW-1185">Reference proteome</keyword>
<dbReference type="PROSITE" id="PS50249">
    <property type="entry name" value="MPN"/>
    <property type="match status" value="1"/>
</dbReference>
<reference evidence="6 8" key="3">
    <citation type="journal article" date="2015" name="BMC Genomics">
        <title>Sex and parasites: genomic and transcriptomic analysis of Microbotryum lychnidis-dioicae, the biotrophic and plant-castrating anther smut fungus.</title>
        <authorList>
            <person name="Perlin M.H."/>
            <person name="Amselem J."/>
            <person name="Fontanillas E."/>
            <person name="Toh S.S."/>
            <person name="Chen Z."/>
            <person name="Goldberg J."/>
            <person name="Duplessis S."/>
            <person name="Henrissat B."/>
            <person name="Young S."/>
            <person name="Zeng Q."/>
            <person name="Aguileta G."/>
            <person name="Petit E."/>
            <person name="Badouin H."/>
            <person name="Andrews J."/>
            <person name="Razeeq D."/>
            <person name="Gabaldon T."/>
            <person name="Quesneville H."/>
            <person name="Giraud T."/>
            <person name="Hood M.E."/>
            <person name="Schultz D.J."/>
            <person name="Cuomo C.A."/>
        </authorList>
    </citation>
    <scope>NUCLEOTIDE SEQUENCE [LARGE SCALE GENOMIC DNA]</scope>
    <source>
        <strain evidence="8">p1A1 Lamole</strain>
        <strain evidence="6">P1A1 Lamole</strain>
    </source>
</reference>
<dbReference type="GO" id="GO:0001732">
    <property type="term" value="P:formation of cytoplasmic translation initiation complex"/>
    <property type="evidence" value="ECO:0007669"/>
    <property type="project" value="UniProtKB-UniRule"/>
</dbReference>
<proteinExistence type="inferred from homology"/>
<organism evidence="6">
    <name type="scientific">Microbotryum lychnidis-dioicae (strain p1A1 Lamole / MvSl-1064)</name>
    <name type="common">Anther smut fungus</name>
    <dbReference type="NCBI Taxonomy" id="683840"/>
    <lineage>
        <taxon>Eukaryota</taxon>
        <taxon>Fungi</taxon>
        <taxon>Dikarya</taxon>
        <taxon>Basidiomycota</taxon>
        <taxon>Pucciniomycotina</taxon>
        <taxon>Microbotryomycetes</taxon>
        <taxon>Microbotryales</taxon>
        <taxon>Microbotryaceae</taxon>
        <taxon>Microbotryum</taxon>
    </lineage>
</organism>
<evidence type="ECO:0000256" key="2">
    <source>
        <dbReference type="ARBA" id="ARBA00022540"/>
    </source>
</evidence>
<evidence type="ECO:0000256" key="3">
    <source>
        <dbReference type="ARBA" id="ARBA00022917"/>
    </source>
</evidence>
<dbReference type="AlphaFoldDB" id="U5HF18"/>
<sequence>MSLSLALPSTSLASTRPVSKVVVSPLPLAAMLDHHLRRSSSQDRVLGTLLGIRHEASNEIEVRTSFGVPYQAQGKGSITIDMDHHKALLDLHHKVNPREVVVGWYATHPTLNSFSALIHNFYGSESSPFPAVHLVLDPETLAFASYVSTPVGTTQRADQVAFVPVPTELRVHAQERPGIELVTSNLTSLKSSAATASSDTTIDPSTTIALTTPLATLLTLLEKVSLMLDSVLSYVHKVNLGQIKPNEKVARALLETVGSVPVNAVTSLSKSSSSSSSSSNGNANNASTSFEDEFNAHLADVLMVSYLANVVQTQTEISSRLNLLV</sequence>
<dbReference type="InterPro" id="IPR024969">
    <property type="entry name" value="EIF3F/CSN6-like_C"/>
</dbReference>
<dbReference type="EMBL" id="GL541724">
    <property type="protein sequence ID" value="KDE03821.1"/>
    <property type="molecule type" value="Genomic_DNA"/>
</dbReference>
<dbReference type="STRING" id="683840.U5HF18"/>
<evidence type="ECO:0000313" key="6">
    <source>
        <dbReference type="EMBL" id="KDE03821.1"/>
    </source>
</evidence>
<dbReference type="GO" id="GO:0003743">
    <property type="term" value="F:translation initiation factor activity"/>
    <property type="evidence" value="ECO:0007669"/>
    <property type="project" value="UniProtKB-UniRule"/>
</dbReference>
<reference evidence="7" key="4">
    <citation type="submission" date="2015-06" db="UniProtKB">
        <authorList>
            <consortium name="EnsemblFungi"/>
        </authorList>
    </citation>
    <scope>IDENTIFICATION</scope>
</reference>
<dbReference type="FunCoup" id="U5HF18">
    <property type="interactions" value="713"/>
</dbReference>
<dbReference type="Proteomes" id="UP000017200">
    <property type="component" value="Unassembled WGS sequence"/>
</dbReference>
<evidence type="ECO:0000256" key="4">
    <source>
        <dbReference type="HAMAP-Rule" id="MF_03005"/>
    </source>
</evidence>
<keyword evidence="2 4" id="KW-0396">Initiation factor</keyword>
<dbReference type="InterPro" id="IPR000555">
    <property type="entry name" value="JAMM/MPN+_dom"/>
</dbReference>
<gene>
    <name evidence="6" type="ORF">MVLG_05705</name>
</gene>
<dbReference type="OrthoDB" id="25498at2759"/>
<name>U5HF18_USTV1</name>
<dbReference type="EnsemblFungi" id="MVLG_05705T0">
    <property type="protein sequence ID" value="MVLG_05705T0"/>
    <property type="gene ID" value="MVLG_05705"/>
</dbReference>